<dbReference type="Proteomes" id="UP000807716">
    <property type="component" value="Unassembled WGS sequence"/>
</dbReference>
<dbReference type="InterPro" id="IPR013088">
    <property type="entry name" value="Znf_NHR/GATA"/>
</dbReference>
<dbReference type="PANTHER" id="PTHR10071:SF335">
    <property type="entry name" value="IRON-SENSING TRANSCRIPTIONAL REPRESSOR-RELATED"/>
    <property type="match status" value="1"/>
</dbReference>
<dbReference type="InterPro" id="IPR000679">
    <property type="entry name" value="Znf_GATA"/>
</dbReference>
<dbReference type="Gene3D" id="3.30.50.10">
    <property type="entry name" value="Erythroid Transcription Factor GATA-1, subunit A"/>
    <property type="match status" value="2"/>
</dbReference>
<dbReference type="EMBL" id="JAAAJB010000003">
    <property type="protein sequence ID" value="KAG0270585.1"/>
    <property type="molecule type" value="Genomic_DNA"/>
</dbReference>
<feature type="compositionally biased region" description="Low complexity" evidence="10">
    <location>
        <begin position="218"/>
        <end position="251"/>
    </location>
</feature>
<dbReference type="GO" id="GO:0000122">
    <property type="term" value="P:negative regulation of transcription by RNA polymerase II"/>
    <property type="evidence" value="ECO:0007669"/>
    <property type="project" value="TreeGrafter"/>
</dbReference>
<gene>
    <name evidence="12" type="ORF">DFQ27_004297</name>
</gene>
<proteinExistence type="predicted"/>
<feature type="region of interest" description="Disordered" evidence="10">
    <location>
        <begin position="536"/>
        <end position="575"/>
    </location>
</feature>
<dbReference type="OrthoDB" id="515401at2759"/>
<feature type="compositionally biased region" description="Low complexity" evidence="10">
    <location>
        <begin position="184"/>
        <end position="209"/>
    </location>
</feature>
<feature type="domain" description="GATA-type" evidence="11">
    <location>
        <begin position="257"/>
        <end position="313"/>
    </location>
</feature>
<feature type="region of interest" description="Disordered" evidence="10">
    <location>
        <begin position="361"/>
        <end position="387"/>
    </location>
</feature>
<feature type="compositionally biased region" description="Low complexity" evidence="10">
    <location>
        <begin position="56"/>
        <end position="71"/>
    </location>
</feature>
<dbReference type="SMART" id="SM00401">
    <property type="entry name" value="ZnF_GATA"/>
    <property type="match status" value="2"/>
</dbReference>
<dbReference type="CDD" id="cd00202">
    <property type="entry name" value="ZnF_GATA"/>
    <property type="match status" value="2"/>
</dbReference>
<keyword evidence="5" id="KW-0805">Transcription regulation</keyword>
<keyword evidence="3 8" id="KW-0863">Zinc-finger</keyword>
<dbReference type="PRINTS" id="PR00619">
    <property type="entry name" value="GATAZNFINGER"/>
</dbReference>
<keyword evidence="4" id="KW-0862">Zinc</keyword>
<sequence length="651" mass="70047">MFAQPTVSNTTASAATWLDDQDLLLSPLSPESVLDYSFTDSFSQQNLDFNFGDFAPSPQIHTQSQPQPQQSAVKPDADETARQAALLHAYLAAQTGAPWTSQTLAAAAAVAQERDLTMQRQEQERLQREKDERTLKIQQADAQSLARYLAAAKKKQDDDTTQQQKPEQLKEELMMDCGEDANEPSVATPHSPSPSVSSCSSSSSSSNSPIMAERELSPELSSTSSRASSPADHSEPATTTTATAAASSAAAAKSSKPARKLACYNCQVTQTPLWRRTPDRKHSLCNACGLYYKQYKAHRPLTVRHKLPVVLNELKVSGFMPYARPTASTTCASSRASSPGAVESTTPFLFPNVVSAPESSASCSSSSSSSGSSSESDSDSEARTSKYPVVFPGLPDLAKLYPPLPRASPPVMTAKQGIECANCSQTQTPLWRKNEHGEPICNACGLYAKLHNRDRPVTMRKAKITRRRRDWGNLVNQAHAQAQALAFAHAQAQALAQAQAQVQQAQTQGPLTMLEQGMTTEQSAVATMMGEMTRKARDLNAKSVTIGSGGGSDSEEDNKSDSSSSSSSSSAPSSVRMYHHNTVLSAATPAAIPASLSGNSILDEQQFSTMLEQMNAQQMNKFLSILETRCGSLRERLLASTEATVQQSMHK</sequence>
<dbReference type="PROSITE" id="PS00344">
    <property type="entry name" value="GATA_ZN_FINGER_1"/>
    <property type="match status" value="1"/>
</dbReference>
<dbReference type="PANTHER" id="PTHR10071">
    <property type="entry name" value="TRANSCRIPTION FACTOR GATA FAMILY MEMBER"/>
    <property type="match status" value="1"/>
</dbReference>
<feature type="region of interest" description="Disordered" evidence="10">
    <location>
        <begin position="54"/>
        <end position="79"/>
    </location>
</feature>
<evidence type="ECO:0000256" key="3">
    <source>
        <dbReference type="ARBA" id="ARBA00022771"/>
    </source>
</evidence>
<evidence type="ECO:0000256" key="1">
    <source>
        <dbReference type="ARBA" id="ARBA00004123"/>
    </source>
</evidence>
<dbReference type="InterPro" id="IPR039355">
    <property type="entry name" value="Transcription_factor_GATA"/>
</dbReference>
<feature type="region of interest" description="Disordered" evidence="10">
    <location>
        <begin position="180"/>
        <end position="251"/>
    </location>
</feature>
<dbReference type="GO" id="GO:0000978">
    <property type="term" value="F:RNA polymerase II cis-regulatory region sequence-specific DNA binding"/>
    <property type="evidence" value="ECO:0007669"/>
    <property type="project" value="TreeGrafter"/>
</dbReference>
<evidence type="ECO:0000256" key="9">
    <source>
        <dbReference type="SAM" id="Coils"/>
    </source>
</evidence>
<dbReference type="GO" id="GO:0008270">
    <property type="term" value="F:zinc ion binding"/>
    <property type="evidence" value="ECO:0007669"/>
    <property type="project" value="UniProtKB-KW"/>
</dbReference>
<feature type="compositionally biased region" description="Low complexity" evidence="10">
    <location>
        <begin position="361"/>
        <end position="375"/>
    </location>
</feature>
<keyword evidence="6" id="KW-0804">Transcription</keyword>
<evidence type="ECO:0000256" key="6">
    <source>
        <dbReference type="ARBA" id="ARBA00023163"/>
    </source>
</evidence>
<feature type="coiled-coil region" evidence="9">
    <location>
        <begin position="109"/>
        <end position="143"/>
    </location>
</feature>
<keyword evidence="7" id="KW-0539">Nucleus</keyword>
<evidence type="ECO:0000256" key="10">
    <source>
        <dbReference type="SAM" id="MobiDB-lite"/>
    </source>
</evidence>
<dbReference type="PROSITE" id="PS50114">
    <property type="entry name" value="GATA_ZN_FINGER_2"/>
    <property type="match status" value="2"/>
</dbReference>
<evidence type="ECO:0000256" key="7">
    <source>
        <dbReference type="ARBA" id="ARBA00023242"/>
    </source>
</evidence>
<evidence type="ECO:0000313" key="12">
    <source>
        <dbReference type="EMBL" id="KAG0270585.1"/>
    </source>
</evidence>
<name>A0A9P6QP79_9FUNG</name>
<comment type="caution">
    <text evidence="12">The sequence shown here is derived from an EMBL/GenBank/DDBJ whole genome shotgun (WGS) entry which is preliminary data.</text>
</comment>
<dbReference type="GO" id="GO:0005634">
    <property type="term" value="C:nucleus"/>
    <property type="evidence" value="ECO:0007669"/>
    <property type="project" value="UniProtKB-SubCell"/>
</dbReference>
<evidence type="ECO:0000313" key="13">
    <source>
        <dbReference type="Proteomes" id="UP000807716"/>
    </source>
</evidence>
<evidence type="ECO:0000259" key="11">
    <source>
        <dbReference type="PROSITE" id="PS50114"/>
    </source>
</evidence>
<dbReference type="SUPFAM" id="SSF57716">
    <property type="entry name" value="Glucocorticoid receptor-like (DNA-binding domain)"/>
    <property type="match status" value="2"/>
</dbReference>
<dbReference type="GO" id="GO:0000981">
    <property type="term" value="F:DNA-binding transcription factor activity, RNA polymerase II-specific"/>
    <property type="evidence" value="ECO:0007669"/>
    <property type="project" value="TreeGrafter"/>
</dbReference>
<comment type="subcellular location">
    <subcellularLocation>
        <location evidence="1">Nucleus</location>
    </subcellularLocation>
</comment>
<keyword evidence="9" id="KW-0175">Coiled coil</keyword>
<evidence type="ECO:0000256" key="4">
    <source>
        <dbReference type="ARBA" id="ARBA00022833"/>
    </source>
</evidence>
<dbReference type="AlphaFoldDB" id="A0A9P6QP79"/>
<accession>A0A9P6QP79</accession>
<reference evidence="12" key="1">
    <citation type="journal article" date="2020" name="Fungal Divers.">
        <title>Resolving the Mortierellaceae phylogeny through synthesis of multi-gene phylogenetics and phylogenomics.</title>
        <authorList>
            <person name="Vandepol N."/>
            <person name="Liber J."/>
            <person name="Desiro A."/>
            <person name="Na H."/>
            <person name="Kennedy M."/>
            <person name="Barry K."/>
            <person name="Grigoriev I.V."/>
            <person name="Miller A.N."/>
            <person name="O'Donnell K."/>
            <person name="Stajich J.E."/>
            <person name="Bonito G."/>
        </authorList>
    </citation>
    <scope>NUCLEOTIDE SEQUENCE</scope>
    <source>
        <strain evidence="12">BC1065</strain>
    </source>
</reference>
<evidence type="ECO:0000256" key="2">
    <source>
        <dbReference type="ARBA" id="ARBA00022723"/>
    </source>
</evidence>
<evidence type="ECO:0000256" key="5">
    <source>
        <dbReference type="ARBA" id="ARBA00023015"/>
    </source>
</evidence>
<dbReference type="Pfam" id="PF00320">
    <property type="entry name" value="GATA"/>
    <property type="match status" value="2"/>
</dbReference>
<keyword evidence="13" id="KW-1185">Reference proteome</keyword>
<evidence type="ECO:0000256" key="8">
    <source>
        <dbReference type="PROSITE-ProRule" id="PRU00094"/>
    </source>
</evidence>
<organism evidence="12 13">
    <name type="scientific">Actinomortierella ambigua</name>
    <dbReference type="NCBI Taxonomy" id="1343610"/>
    <lineage>
        <taxon>Eukaryota</taxon>
        <taxon>Fungi</taxon>
        <taxon>Fungi incertae sedis</taxon>
        <taxon>Mucoromycota</taxon>
        <taxon>Mortierellomycotina</taxon>
        <taxon>Mortierellomycetes</taxon>
        <taxon>Mortierellales</taxon>
        <taxon>Mortierellaceae</taxon>
        <taxon>Actinomortierella</taxon>
    </lineage>
</organism>
<feature type="compositionally biased region" description="Low complexity" evidence="10">
    <location>
        <begin position="561"/>
        <end position="574"/>
    </location>
</feature>
<protein>
    <recommendedName>
        <fullName evidence="11">GATA-type domain-containing protein</fullName>
    </recommendedName>
</protein>
<dbReference type="GO" id="GO:0045944">
    <property type="term" value="P:positive regulation of transcription by RNA polymerase II"/>
    <property type="evidence" value="ECO:0007669"/>
    <property type="project" value="TreeGrafter"/>
</dbReference>
<feature type="domain" description="GATA-type" evidence="11">
    <location>
        <begin position="414"/>
        <end position="467"/>
    </location>
</feature>
<keyword evidence="2" id="KW-0479">Metal-binding</keyword>